<reference evidence="2" key="1">
    <citation type="submission" date="2021-01" db="EMBL/GenBank/DDBJ databases">
        <title>Whole genome shotgun sequence of Virgisporangium aurantiacum NBRC 16421.</title>
        <authorList>
            <person name="Komaki H."/>
            <person name="Tamura T."/>
        </authorList>
    </citation>
    <scope>NUCLEOTIDE SEQUENCE</scope>
    <source>
        <strain evidence="2">NBRC 16421</strain>
    </source>
</reference>
<dbReference type="EMBL" id="BOPG01000033">
    <property type="protein sequence ID" value="GIJ57929.1"/>
    <property type="molecule type" value="Genomic_DNA"/>
</dbReference>
<comment type="caution">
    <text evidence="2">The sequence shown here is derived from an EMBL/GenBank/DDBJ whole genome shotgun (WGS) entry which is preliminary data.</text>
</comment>
<evidence type="ECO:0000313" key="3">
    <source>
        <dbReference type="Proteomes" id="UP000612585"/>
    </source>
</evidence>
<organism evidence="2 3">
    <name type="scientific">Virgisporangium aurantiacum</name>
    <dbReference type="NCBI Taxonomy" id="175570"/>
    <lineage>
        <taxon>Bacteria</taxon>
        <taxon>Bacillati</taxon>
        <taxon>Actinomycetota</taxon>
        <taxon>Actinomycetes</taxon>
        <taxon>Micromonosporales</taxon>
        <taxon>Micromonosporaceae</taxon>
        <taxon>Virgisporangium</taxon>
    </lineage>
</organism>
<accession>A0A8J3Z5V7</accession>
<protein>
    <submittedName>
        <fullName evidence="2">Serine hydrolase</fullName>
    </submittedName>
</protein>
<dbReference type="InterPro" id="IPR050789">
    <property type="entry name" value="Diverse_Enzym_Activities"/>
</dbReference>
<dbReference type="PANTHER" id="PTHR43283">
    <property type="entry name" value="BETA-LACTAMASE-RELATED"/>
    <property type="match status" value="1"/>
</dbReference>
<name>A0A8J3Z5V7_9ACTN</name>
<gene>
    <name evidence="2" type="ORF">Vau01_054450</name>
</gene>
<dbReference type="GO" id="GO:0016787">
    <property type="term" value="F:hydrolase activity"/>
    <property type="evidence" value="ECO:0007669"/>
    <property type="project" value="UniProtKB-KW"/>
</dbReference>
<dbReference type="SUPFAM" id="SSF56601">
    <property type="entry name" value="beta-lactamase/transpeptidase-like"/>
    <property type="match status" value="1"/>
</dbReference>
<dbReference type="AlphaFoldDB" id="A0A8J3Z5V7"/>
<dbReference type="PANTHER" id="PTHR43283:SF3">
    <property type="entry name" value="BETA-LACTAMASE FAMILY PROTEIN (AFU_ORTHOLOGUE AFUA_5G07500)"/>
    <property type="match status" value="1"/>
</dbReference>
<dbReference type="Gene3D" id="3.40.710.10">
    <property type="entry name" value="DD-peptidase/beta-lactamase superfamily"/>
    <property type="match status" value="1"/>
</dbReference>
<evidence type="ECO:0000313" key="2">
    <source>
        <dbReference type="EMBL" id="GIJ57929.1"/>
    </source>
</evidence>
<dbReference type="Proteomes" id="UP000612585">
    <property type="component" value="Unassembled WGS sequence"/>
</dbReference>
<dbReference type="Pfam" id="PF00144">
    <property type="entry name" value="Beta-lactamase"/>
    <property type="match status" value="1"/>
</dbReference>
<dbReference type="InterPro" id="IPR001466">
    <property type="entry name" value="Beta-lactam-related"/>
</dbReference>
<sequence length="420" mass="46399">MTLASSPHSATNLQQTIDSDHVGFDAKRLARIRPHFARYVDDGRLAGWHIVVTRYGQVALSETYGVRDLPSGAPVETDTLWRIYSMTKAVTSVAAMMLYEEGHFELTDEISRWLPEFADLRVYAKGSMQAPVTVPATEPIRVWHLLTHTSGLTYGFLQESVVDGLYRAAGFDLEPERDLDLAAACAEWARLPLLFQPGTKWGYGVSTDVLGRLVEVISGQTLDEFFAERILRPLKMTDTRWWVDEASTPRAATLYGAHPQTGKAVPMPQLGAHAFTAPTMLAGGHGLISTAADYHRFTQMLLREGELDGVRLLGPHTLRFMTRNHLPGGADLDTFSAGGFAETTMEGIGFGLGFAVIENPVPSKTLSSVGQYYWGGLASTAFWVDPVEQLTAMLFTQLVPSSRWPLRPQLRQLVYQALID</sequence>
<keyword evidence="3" id="KW-1185">Reference proteome</keyword>
<evidence type="ECO:0000259" key="1">
    <source>
        <dbReference type="Pfam" id="PF00144"/>
    </source>
</evidence>
<dbReference type="InterPro" id="IPR012338">
    <property type="entry name" value="Beta-lactam/transpept-like"/>
</dbReference>
<keyword evidence="2" id="KW-0378">Hydrolase</keyword>
<feature type="domain" description="Beta-lactamase-related" evidence="1">
    <location>
        <begin position="35"/>
        <end position="413"/>
    </location>
</feature>
<dbReference type="RefSeq" id="WP_373320319.1">
    <property type="nucleotide sequence ID" value="NZ_BOPG01000033.1"/>
</dbReference>
<proteinExistence type="predicted"/>